<dbReference type="SUPFAM" id="SSF53254">
    <property type="entry name" value="Phosphoglycerate mutase-like"/>
    <property type="match status" value="1"/>
</dbReference>
<dbReference type="InterPro" id="IPR029033">
    <property type="entry name" value="His_PPase_superfam"/>
</dbReference>
<sequence>MKKTLYVMRHGETLFNVRRKIQGWSDSPLTEKGIKQAKIAGEYFKKHNIEFDHAYASTSERASDTLELVTDGKMDYERVKNLREMNYGTFESESQDLNPSRETYEDFFTNYGGESRSQVRARIVPTITAIMEKDDHHTVLVVSHAGASFQFLAHTGKTFEEYAHAFGNCGMIKYEFEDGVFTPVEVVEHDFSKLM</sequence>
<dbReference type="GO" id="GO:0004619">
    <property type="term" value="F:phosphoglycerate mutase activity"/>
    <property type="evidence" value="ECO:0007669"/>
    <property type="project" value="UniProtKB-EC"/>
</dbReference>
<protein>
    <submittedName>
        <fullName evidence="1">Phosphoglycerate mutase</fullName>
        <ecNumber evidence="1">5.4.2.12</ecNumber>
    </submittedName>
</protein>
<dbReference type="EMBL" id="JAUSUR010000009">
    <property type="protein sequence ID" value="MDQ0363142.1"/>
    <property type="molecule type" value="Genomic_DNA"/>
</dbReference>
<gene>
    <name evidence="1" type="ORF">J2S15_003903</name>
</gene>
<dbReference type="PROSITE" id="PS00175">
    <property type="entry name" value="PG_MUTASE"/>
    <property type="match status" value="1"/>
</dbReference>
<dbReference type="PANTHER" id="PTHR48100:SF5">
    <property type="entry name" value="HISTIDINE PHOSPHATASE FAMILY PROTEIN"/>
    <property type="match status" value="1"/>
</dbReference>
<dbReference type="InterPro" id="IPR050275">
    <property type="entry name" value="PGM_Phosphatase"/>
</dbReference>
<dbReference type="InterPro" id="IPR013078">
    <property type="entry name" value="His_Pase_superF_clade-1"/>
</dbReference>
<dbReference type="PANTHER" id="PTHR48100">
    <property type="entry name" value="BROAD-SPECIFICITY PHOSPHATASE YOR283W-RELATED"/>
    <property type="match status" value="1"/>
</dbReference>
<reference evidence="1 2" key="1">
    <citation type="submission" date="2023-07" db="EMBL/GenBank/DDBJ databases">
        <title>Genomic Encyclopedia of Type Strains, Phase IV (KMG-IV): sequencing the most valuable type-strain genomes for metagenomic binning, comparative biology and taxonomic classification.</title>
        <authorList>
            <person name="Goeker M."/>
        </authorList>
    </citation>
    <scope>NUCLEOTIDE SEQUENCE [LARGE SCALE GENOMIC DNA]</scope>
    <source>
        <strain evidence="1 2">DSM 16784</strain>
    </source>
</reference>
<keyword evidence="2" id="KW-1185">Reference proteome</keyword>
<dbReference type="Proteomes" id="UP001230220">
    <property type="component" value="Unassembled WGS sequence"/>
</dbReference>
<name>A0ABU0E8D1_9FIRM</name>
<dbReference type="InterPro" id="IPR001345">
    <property type="entry name" value="PG/BPGM_mutase_AS"/>
</dbReference>
<organism evidence="1 2">
    <name type="scientific">Breznakia pachnodae</name>
    <dbReference type="NCBI Taxonomy" id="265178"/>
    <lineage>
        <taxon>Bacteria</taxon>
        <taxon>Bacillati</taxon>
        <taxon>Bacillota</taxon>
        <taxon>Erysipelotrichia</taxon>
        <taxon>Erysipelotrichales</taxon>
        <taxon>Erysipelotrichaceae</taxon>
        <taxon>Breznakia</taxon>
    </lineage>
</organism>
<keyword evidence="1" id="KW-0413">Isomerase</keyword>
<evidence type="ECO:0000313" key="1">
    <source>
        <dbReference type="EMBL" id="MDQ0363142.1"/>
    </source>
</evidence>
<dbReference type="SMART" id="SM00855">
    <property type="entry name" value="PGAM"/>
    <property type="match status" value="1"/>
</dbReference>
<dbReference type="EC" id="5.4.2.12" evidence="1"/>
<dbReference type="CDD" id="cd07067">
    <property type="entry name" value="HP_PGM_like"/>
    <property type="match status" value="1"/>
</dbReference>
<evidence type="ECO:0000313" key="2">
    <source>
        <dbReference type="Proteomes" id="UP001230220"/>
    </source>
</evidence>
<dbReference type="Gene3D" id="3.40.50.1240">
    <property type="entry name" value="Phosphoglycerate mutase-like"/>
    <property type="match status" value="1"/>
</dbReference>
<proteinExistence type="predicted"/>
<dbReference type="RefSeq" id="WP_307411781.1">
    <property type="nucleotide sequence ID" value="NZ_JAUSUR010000009.1"/>
</dbReference>
<comment type="caution">
    <text evidence="1">The sequence shown here is derived from an EMBL/GenBank/DDBJ whole genome shotgun (WGS) entry which is preliminary data.</text>
</comment>
<accession>A0ABU0E8D1</accession>
<dbReference type="Pfam" id="PF00300">
    <property type="entry name" value="His_Phos_1"/>
    <property type="match status" value="1"/>
</dbReference>